<dbReference type="AlphaFoldDB" id="A0A387HCC6"/>
<proteinExistence type="inferred from homology"/>
<dbReference type="OrthoDB" id="5177647at2"/>
<evidence type="ECO:0000256" key="2">
    <source>
        <dbReference type="ARBA" id="ARBA00022670"/>
    </source>
</evidence>
<dbReference type="InterPro" id="IPR038765">
    <property type="entry name" value="Papain-like_cys_pep_sf"/>
</dbReference>
<evidence type="ECO:0000313" key="8">
    <source>
        <dbReference type="EMBL" id="AYG81486.1"/>
    </source>
</evidence>
<evidence type="ECO:0000256" key="6">
    <source>
        <dbReference type="SAM" id="SignalP"/>
    </source>
</evidence>
<dbReference type="EMBL" id="CP032698">
    <property type="protein sequence ID" value="AYG81486.1"/>
    <property type="molecule type" value="Genomic_DNA"/>
</dbReference>
<evidence type="ECO:0000256" key="5">
    <source>
        <dbReference type="SAM" id="Coils"/>
    </source>
</evidence>
<keyword evidence="6" id="KW-0732">Signal</keyword>
<dbReference type="Proteomes" id="UP000271554">
    <property type="component" value="Chromosome"/>
</dbReference>
<evidence type="ECO:0000313" key="9">
    <source>
        <dbReference type="Proteomes" id="UP000271554"/>
    </source>
</evidence>
<dbReference type="Pfam" id="PF00877">
    <property type="entry name" value="NLPC_P60"/>
    <property type="match status" value="1"/>
</dbReference>
<dbReference type="GO" id="GO:0006508">
    <property type="term" value="P:proteolysis"/>
    <property type="evidence" value="ECO:0007669"/>
    <property type="project" value="UniProtKB-KW"/>
</dbReference>
<accession>A0A387HCC6</accession>
<evidence type="ECO:0000259" key="7">
    <source>
        <dbReference type="PROSITE" id="PS51935"/>
    </source>
</evidence>
<dbReference type="PANTHER" id="PTHR47359">
    <property type="entry name" value="PEPTIDOGLYCAN DL-ENDOPEPTIDASE CWLO"/>
    <property type="match status" value="1"/>
</dbReference>
<evidence type="ECO:0000256" key="4">
    <source>
        <dbReference type="ARBA" id="ARBA00022807"/>
    </source>
</evidence>
<feature type="signal peptide" evidence="6">
    <location>
        <begin position="1"/>
        <end position="21"/>
    </location>
</feature>
<feature type="chain" id="PRO_5038905741" evidence="6">
    <location>
        <begin position="22"/>
        <end position="352"/>
    </location>
</feature>
<feature type="coiled-coil region" evidence="5">
    <location>
        <begin position="143"/>
        <end position="220"/>
    </location>
</feature>
<protein>
    <submittedName>
        <fullName evidence="8">Putative endopeptidase</fullName>
        <ecNumber evidence="8">3.4.-.-</ecNumber>
    </submittedName>
</protein>
<dbReference type="InterPro" id="IPR000064">
    <property type="entry name" value="NLP_P60_dom"/>
</dbReference>
<keyword evidence="3 8" id="KW-0378">Hydrolase</keyword>
<dbReference type="PANTHER" id="PTHR47359:SF3">
    <property type="entry name" value="NLP_P60 DOMAIN-CONTAINING PROTEIN-RELATED"/>
    <property type="match status" value="1"/>
</dbReference>
<dbReference type="Gene3D" id="6.10.250.3150">
    <property type="match status" value="1"/>
</dbReference>
<dbReference type="Gene3D" id="3.90.1720.10">
    <property type="entry name" value="endopeptidase domain like (from Nostoc punctiforme)"/>
    <property type="match status" value="1"/>
</dbReference>
<dbReference type="KEGG" id="shun:DWB77_03634"/>
<organism evidence="8 9">
    <name type="scientific">Streptomyces hundungensis</name>
    <dbReference type="NCBI Taxonomy" id="1077946"/>
    <lineage>
        <taxon>Bacteria</taxon>
        <taxon>Bacillati</taxon>
        <taxon>Actinomycetota</taxon>
        <taxon>Actinomycetes</taxon>
        <taxon>Kitasatosporales</taxon>
        <taxon>Streptomycetaceae</taxon>
        <taxon>Streptomyces</taxon>
    </lineage>
</organism>
<keyword evidence="5" id="KW-0175">Coiled coil</keyword>
<dbReference type="SUPFAM" id="SSF54001">
    <property type="entry name" value="Cysteine proteinases"/>
    <property type="match status" value="1"/>
</dbReference>
<keyword evidence="9" id="KW-1185">Reference proteome</keyword>
<keyword evidence="4" id="KW-0788">Thiol protease</keyword>
<feature type="coiled-coil region" evidence="5">
    <location>
        <begin position="45"/>
        <end position="100"/>
    </location>
</feature>
<keyword evidence="2" id="KW-0645">Protease</keyword>
<evidence type="ECO:0000256" key="1">
    <source>
        <dbReference type="ARBA" id="ARBA00007074"/>
    </source>
</evidence>
<reference evidence="8 9" key="1">
    <citation type="submission" date="2018-10" db="EMBL/GenBank/DDBJ databases">
        <title>Relationship between Morphology and Antimicrobial Activity in Streptomyces.</title>
        <authorList>
            <person name="Kang H.J."/>
            <person name="Kim S.B."/>
        </authorList>
    </citation>
    <scope>NUCLEOTIDE SEQUENCE [LARGE SCALE GENOMIC DNA]</scope>
    <source>
        <strain evidence="8 9">BH38</strain>
    </source>
</reference>
<dbReference type="GO" id="GO:0008234">
    <property type="term" value="F:cysteine-type peptidase activity"/>
    <property type="evidence" value="ECO:0007669"/>
    <property type="project" value="UniProtKB-KW"/>
</dbReference>
<dbReference type="RefSeq" id="WP_120722238.1">
    <property type="nucleotide sequence ID" value="NZ_CP032698.1"/>
</dbReference>
<evidence type="ECO:0000256" key="3">
    <source>
        <dbReference type="ARBA" id="ARBA00022801"/>
    </source>
</evidence>
<dbReference type="InterPro" id="IPR051794">
    <property type="entry name" value="PG_Endopeptidase_C40"/>
</dbReference>
<feature type="domain" description="NlpC/P60" evidence="7">
    <location>
        <begin position="236"/>
        <end position="352"/>
    </location>
</feature>
<name>A0A387HCC6_9ACTN</name>
<sequence>MPKTRRLAIAIALVCALTAVAAPGTAFADPAPTPSTTAPAQPRTLDEVSKQIDDLYRQAAAATDAYNLAEEQTKEQSAMIVRLAQDIVKGQEKIKRLKDQAGATARMQYRNGGLPPGAQMMLSGDPDSFLTGADALRQGQQAAQGLLGELDRTQAELAAYSKDATAQWQNLEANRAKKEAAKKDITEKIAAAEKLQSQLKEEERERLAELERKKEFDSQTAWLSTGVLKEVNGSASEQGKKAVKFATDQIGKKYVWGAAGPDTFDCSGLTSQAWLAAGHPVPRTSQEQWAQLPHVAIKDMRPGDLVIYFADATHVGMYIGDGAIVHAPRPGRNVTITGAGSMPILGVVRPDK</sequence>
<gene>
    <name evidence="8" type="ORF">DWB77_03634</name>
</gene>
<dbReference type="EC" id="3.4.-.-" evidence="8"/>
<comment type="similarity">
    <text evidence="1">Belongs to the peptidase C40 family.</text>
</comment>
<dbReference type="PROSITE" id="PS51935">
    <property type="entry name" value="NLPC_P60"/>
    <property type="match status" value="1"/>
</dbReference>